<dbReference type="InterPro" id="IPR001694">
    <property type="entry name" value="NADH_UbQ_OxRdtase_su1/FPO"/>
</dbReference>
<evidence type="ECO:0000256" key="4">
    <source>
        <dbReference type="ARBA" id="ARBA00023136"/>
    </source>
</evidence>
<dbReference type="Gene3D" id="3.30.420.10">
    <property type="entry name" value="Ribonuclease H-like superfamily/Ribonuclease H"/>
    <property type="match status" value="1"/>
</dbReference>
<dbReference type="PANTHER" id="PTHR46060">
    <property type="entry name" value="MARINER MOS1 TRANSPOSASE-LIKE PROTEIN"/>
    <property type="match status" value="1"/>
</dbReference>
<dbReference type="Pfam" id="PF00146">
    <property type="entry name" value="NADHdh"/>
    <property type="match status" value="2"/>
</dbReference>
<feature type="non-terminal residue" evidence="7">
    <location>
        <position position="1"/>
    </location>
</feature>
<dbReference type="GO" id="GO:0016020">
    <property type="term" value="C:membrane"/>
    <property type="evidence" value="ECO:0007669"/>
    <property type="project" value="UniProtKB-SubCell"/>
</dbReference>
<evidence type="ECO:0000259" key="6">
    <source>
        <dbReference type="Pfam" id="PF16087"/>
    </source>
</evidence>
<dbReference type="AlphaFoldDB" id="A0A836JXY6"/>
<protein>
    <submittedName>
        <fullName evidence="7">NU1M oxidoreductase</fullName>
    </submittedName>
</protein>
<keyword evidence="8" id="KW-1185">Reference proteome</keyword>
<dbReference type="GO" id="GO:0003676">
    <property type="term" value="F:nucleic acid binding"/>
    <property type="evidence" value="ECO:0007669"/>
    <property type="project" value="InterPro"/>
</dbReference>
<accession>A0A836JXY6</accession>
<evidence type="ECO:0000256" key="3">
    <source>
        <dbReference type="ARBA" id="ARBA00022989"/>
    </source>
</evidence>
<dbReference type="EMBL" id="JAANIC010005558">
    <property type="protein sequence ID" value="KAG5331326.1"/>
    <property type="molecule type" value="Genomic_DNA"/>
</dbReference>
<evidence type="ECO:0000313" key="7">
    <source>
        <dbReference type="EMBL" id="KAG5331326.1"/>
    </source>
</evidence>
<dbReference type="InterPro" id="IPR036397">
    <property type="entry name" value="RNaseH_sf"/>
</dbReference>
<keyword evidence="2 5" id="KW-0812">Transmembrane</keyword>
<organism evidence="7 8">
    <name type="scientific">Acromyrmex charruanus</name>
    <dbReference type="NCBI Taxonomy" id="2715315"/>
    <lineage>
        <taxon>Eukaryota</taxon>
        <taxon>Metazoa</taxon>
        <taxon>Ecdysozoa</taxon>
        <taxon>Arthropoda</taxon>
        <taxon>Hexapoda</taxon>
        <taxon>Insecta</taxon>
        <taxon>Pterygota</taxon>
        <taxon>Neoptera</taxon>
        <taxon>Endopterygota</taxon>
        <taxon>Hymenoptera</taxon>
        <taxon>Apocrita</taxon>
        <taxon>Aculeata</taxon>
        <taxon>Formicoidea</taxon>
        <taxon>Formicidae</taxon>
        <taxon>Myrmicinae</taxon>
        <taxon>Acromyrmex</taxon>
    </lineage>
</organism>
<keyword evidence="4 5" id="KW-0472">Membrane</keyword>
<name>A0A836JXY6_9HYME</name>
<sequence>MSYNMVEYTDMIICYGMADAARIYAERFPNRERHPSSKAIRKCILRTKETGSLLPDTRNYGPPIRRNVGLEEGVFRMFEENPGTSVRRAARALGLPRCTVHHILRQNNLQPFHYQRLTLTFGDEAPKLLYITGLVNHGHRSLMDEFKESRSKSVVVLENRHAVRELIMQDCHVTYRKIETSLSISMTSIHKILHEHLAVKKICSRWIPHKLTITQKQAHINWCKEMLKKYNHGASKTVSITSTGDESWIYSYEPESFLTLLERKILGYVQECKGPNKVGLGELLQPFRDAIKLFRKEFANSLYSLMGAVRAISQTLLYKVSLIIIFLMLMILKEKYSFMDFIDRLCISGMDLYLSLFLIFLVIVISELNRRPIDFESELVSGFSVEYFRIAFALIFLAE</sequence>
<reference evidence="7" key="1">
    <citation type="submission" date="2020-03" db="EMBL/GenBank/DDBJ databases">
        <title>Relaxed selection underlies rapid genomic changes in the transitions from sociality to social parasitism in ants.</title>
        <authorList>
            <person name="Bi X."/>
        </authorList>
    </citation>
    <scope>NUCLEOTIDE SEQUENCE</scope>
    <source>
        <strain evidence="7">BGI-DK2014a</strain>
        <tissue evidence="7">Whole body</tissue>
    </source>
</reference>
<feature type="transmembrane region" description="Helical" evidence="5">
    <location>
        <begin position="380"/>
        <end position="398"/>
    </location>
</feature>
<feature type="non-terminal residue" evidence="7">
    <location>
        <position position="399"/>
    </location>
</feature>
<dbReference type="Proteomes" id="UP000669903">
    <property type="component" value="Unassembled WGS sequence"/>
</dbReference>
<evidence type="ECO:0000256" key="2">
    <source>
        <dbReference type="ARBA" id="ARBA00022692"/>
    </source>
</evidence>
<feature type="transmembrane region" description="Helical" evidence="5">
    <location>
        <begin position="316"/>
        <end position="332"/>
    </location>
</feature>
<keyword evidence="3 5" id="KW-1133">Transmembrane helix</keyword>
<evidence type="ECO:0000256" key="1">
    <source>
        <dbReference type="ARBA" id="ARBA00004141"/>
    </source>
</evidence>
<dbReference type="InterPro" id="IPR052709">
    <property type="entry name" value="Transposase-MT_Hybrid"/>
</dbReference>
<comment type="subcellular location">
    <subcellularLocation>
        <location evidence="1">Membrane</location>
        <topology evidence="1">Multi-pass membrane protein</topology>
    </subcellularLocation>
</comment>
<dbReference type="PANTHER" id="PTHR46060:SF1">
    <property type="entry name" value="MARINER MOS1 TRANSPOSASE-LIKE PROTEIN"/>
    <property type="match status" value="1"/>
</dbReference>
<evidence type="ECO:0000313" key="8">
    <source>
        <dbReference type="Proteomes" id="UP000669903"/>
    </source>
</evidence>
<comment type="caution">
    <text evidence="7">The sequence shown here is derived from an EMBL/GenBank/DDBJ whole genome shotgun (WGS) entry which is preliminary data.</text>
</comment>
<dbReference type="InterPro" id="IPR032135">
    <property type="entry name" value="DUF4817"/>
</dbReference>
<proteinExistence type="predicted"/>
<feature type="domain" description="DUF4817" evidence="6">
    <location>
        <begin position="6"/>
        <end position="53"/>
    </location>
</feature>
<dbReference type="Pfam" id="PF16087">
    <property type="entry name" value="DUF4817"/>
    <property type="match status" value="1"/>
</dbReference>
<gene>
    <name evidence="7" type="primary">Nd1_8</name>
    <name evidence="7" type="ORF">G6Z76_0010169</name>
</gene>
<feature type="transmembrane region" description="Helical" evidence="5">
    <location>
        <begin position="352"/>
        <end position="368"/>
    </location>
</feature>
<evidence type="ECO:0000256" key="5">
    <source>
        <dbReference type="SAM" id="Phobius"/>
    </source>
</evidence>